<dbReference type="InterPro" id="IPR053376">
    <property type="entry name" value="Serine_acetyltransferase"/>
</dbReference>
<dbReference type="RefSeq" id="WP_027348582.1">
    <property type="nucleotide sequence ID" value="NZ_CP015243.1"/>
</dbReference>
<keyword evidence="5" id="KW-0012">Acyltransferase</keyword>
<evidence type="ECO:0000256" key="1">
    <source>
        <dbReference type="ARBA" id="ARBA00007274"/>
    </source>
</evidence>
<name>A0A172YIR4_9GAMM</name>
<feature type="region of interest" description="Disordered" evidence="7">
    <location>
        <begin position="30"/>
        <end position="51"/>
    </location>
</feature>
<keyword evidence="9" id="KW-1185">Reference proteome</keyword>
<dbReference type="EC" id="2.3.1.30" evidence="2"/>
<keyword evidence="4 8" id="KW-0808">Transferase</keyword>
<dbReference type="GO" id="GO:0009001">
    <property type="term" value="F:serine O-acetyltransferase activity"/>
    <property type="evidence" value="ECO:0007669"/>
    <property type="project" value="UniProtKB-EC"/>
</dbReference>
<dbReference type="EMBL" id="CP015243">
    <property type="protein sequence ID" value="ANF59089.1"/>
    <property type="molecule type" value="Genomic_DNA"/>
</dbReference>
<evidence type="ECO:0000256" key="5">
    <source>
        <dbReference type="ARBA" id="ARBA00023315"/>
    </source>
</evidence>
<dbReference type="PANTHER" id="PTHR42811">
    <property type="entry name" value="SERINE ACETYLTRANSFERASE"/>
    <property type="match status" value="1"/>
</dbReference>
<reference evidence="8 9" key="1">
    <citation type="submission" date="2016-04" db="EMBL/GenBank/DDBJ databases">
        <title>Complete Genome Sequence of Halotalea alkalilenta IHB B 13600.</title>
        <authorList>
            <person name="Swarnkar M.K."/>
            <person name="Sharma A."/>
            <person name="Kaushal K."/>
            <person name="Soni R."/>
            <person name="Rana S."/>
            <person name="Singh A.K."/>
            <person name="Gulati A."/>
        </authorList>
    </citation>
    <scope>NUCLEOTIDE SEQUENCE [LARGE SCALE GENOMIC DNA]</scope>
    <source>
        <strain evidence="8 9">IHB B 13600</strain>
    </source>
</reference>
<dbReference type="InterPro" id="IPR011004">
    <property type="entry name" value="Trimer_LpxA-like_sf"/>
</dbReference>
<accession>A0A172YIR4</accession>
<dbReference type="InterPro" id="IPR001451">
    <property type="entry name" value="Hexapep"/>
</dbReference>
<dbReference type="NCBIfam" id="NF041874">
    <property type="entry name" value="EPS_EpsC"/>
    <property type="match status" value="1"/>
</dbReference>
<dbReference type="SUPFAM" id="SSF51161">
    <property type="entry name" value="Trimeric LpxA-like enzymes"/>
    <property type="match status" value="1"/>
</dbReference>
<gene>
    <name evidence="8" type="ORF">A5892_17810</name>
</gene>
<keyword evidence="3" id="KW-0028">Amino-acid biosynthesis</keyword>
<evidence type="ECO:0000256" key="3">
    <source>
        <dbReference type="ARBA" id="ARBA00022605"/>
    </source>
</evidence>
<dbReference type="Proteomes" id="UP000077875">
    <property type="component" value="Chromosome"/>
</dbReference>
<evidence type="ECO:0000313" key="8">
    <source>
        <dbReference type="EMBL" id="ANF59089.1"/>
    </source>
</evidence>
<dbReference type="KEGG" id="haa:A5892_17810"/>
<evidence type="ECO:0000313" key="9">
    <source>
        <dbReference type="Proteomes" id="UP000077875"/>
    </source>
</evidence>
<evidence type="ECO:0000256" key="6">
    <source>
        <dbReference type="ARBA" id="ARBA00049486"/>
    </source>
</evidence>
<dbReference type="Pfam" id="PF00132">
    <property type="entry name" value="Hexapep"/>
    <property type="match status" value="1"/>
</dbReference>
<protein>
    <recommendedName>
        <fullName evidence="2">serine O-acetyltransferase</fullName>
        <ecNumber evidence="2">2.3.1.30</ecNumber>
    </recommendedName>
</protein>
<evidence type="ECO:0000256" key="4">
    <source>
        <dbReference type="ARBA" id="ARBA00022679"/>
    </source>
</evidence>
<organism evidence="8 9">
    <name type="scientific">Halotalea alkalilenta</name>
    <dbReference type="NCBI Taxonomy" id="376489"/>
    <lineage>
        <taxon>Bacteria</taxon>
        <taxon>Pseudomonadati</taxon>
        <taxon>Pseudomonadota</taxon>
        <taxon>Gammaproteobacteria</taxon>
        <taxon>Oceanospirillales</taxon>
        <taxon>Halomonadaceae</taxon>
        <taxon>Halotalea</taxon>
    </lineage>
</organism>
<proteinExistence type="inferred from homology"/>
<dbReference type="GO" id="GO:0008652">
    <property type="term" value="P:amino acid biosynthetic process"/>
    <property type="evidence" value="ECO:0007669"/>
    <property type="project" value="UniProtKB-KW"/>
</dbReference>
<dbReference type="InterPro" id="IPR042122">
    <property type="entry name" value="Ser_AcTrfase_N_sf"/>
</dbReference>
<dbReference type="InterPro" id="IPR045304">
    <property type="entry name" value="LbH_SAT"/>
</dbReference>
<sequence>MSSPLYPSSEDDPRVNWELGETVAELRQRREKWRADQRRSNDHDGRELPSPKVIRDAVGSLTQALFPMRLGPADLREESEDFFVGYTLDVALNALFDQARLELDYSARRRGVSECPQERRGRAEDILQGFARALPDIRARLDEDILAAYQGDPAALSVDEVLLCYPGVEAVIHHRLAHYFYTSGLPMIARIISEHAHSATGIDIHPGATIGRSFFIDHGTGVVIGETAIIGDRVRIYQAVTLGAKRFPANEAGHLEKGLERHPIVEDDVVIYAGATILGRITIGRGTVIGGNVWLTRSVPPGSSVTQACLQDGQPIQQIKEL</sequence>
<dbReference type="Gene3D" id="2.160.10.10">
    <property type="entry name" value="Hexapeptide repeat proteins"/>
    <property type="match status" value="1"/>
</dbReference>
<comment type="catalytic activity">
    <reaction evidence="6">
        <text>L-serine + acetyl-CoA = O-acetyl-L-serine + CoA</text>
        <dbReference type="Rhea" id="RHEA:24560"/>
        <dbReference type="ChEBI" id="CHEBI:33384"/>
        <dbReference type="ChEBI" id="CHEBI:57287"/>
        <dbReference type="ChEBI" id="CHEBI:57288"/>
        <dbReference type="ChEBI" id="CHEBI:58340"/>
        <dbReference type="EC" id="2.3.1.30"/>
    </reaction>
</comment>
<evidence type="ECO:0000256" key="7">
    <source>
        <dbReference type="SAM" id="MobiDB-lite"/>
    </source>
</evidence>
<dbReference type="STRING" id="376489.A5892_17810"/>
<dbReference type="CDD" id="cd03354">
    <property type="entry name" value="LbH_SAT"/>
    <property type="match status" value="1"/>
</dbReference>
<dbReference type="Gene3D" id="1.10.3130.10">
    <property type="entry name" value="serine acetyltransferase, domain 1"/>
    <property type="match status" value="1"/>
</dbReference>
<dbReference type="AlphaFoldDB" id="A0A172YIR4"/>
<evidence type="ECO:0000256" key="2">
    <source>
        <dbReference type="ARBA" id="ARBA00013266"/>
    </source>
</evidence>
<comment type="similarity">
    <text evidence="1">Belongs to the transferase hexapeptide repeat family.</text>
</comment>